<dbReference type="PANTHER" id="PTHR30572:SF4">
    <property type="entry name" value="ABC TRANSPORTER PERMEASE YTRF"/>
    <property type="match status" value="1"/>
</dbReference>
<evidence type="ECO:0000313" key="9">
    <source>
        <dbReference type="EMBL" id="MDD9207973.1"/>
    </source>
</evidence>
<reference evidence="9" key="1">
    <citation type="submission" date="2023-02" db="EMBL/GenBank/DDBJ databases">
        <title>Georgenia sp.10Sc9-8, isolated from a soil sample collected from the Taklamakan desert.</title>
        <authorList>
            <person name="Liu S."/>
        </authorList>
    </citation>
    <scope>NUCLEOTIDE SEQUENCE</scope>
    <source>
        <strain evidence="9">10Sc9-8</strain>
    </source>
</reference>
<evidence type="ECO:0000256" key="7">
    <source>
        <dbReference type="SAM" id="Phobius"/>
    </source>
</evidence>
<feature type="transmembrane region" description="Helical" evidence="7">
    <location>
        <begin position="355"/>
        <end position="376"/>
    </location>
</feature>
<evidence type="ECO:0000256" key="5">
    <source>
        <dbReference type="ARBA" id="ARBA00023136"/>
    </source>
</evidence>
<keyword evidence="2" id="KW-1003">Cell membrane</keyword>
<organism evidence="9 10">
    <name type="scientific">Georgenia halotolerans</name>
    <dbReference type="NCBI Taxonomy" id="3028317"/>
    <lineage>
        <taxon>Bacteria</taxon>
        <taxon>Bacillati</taxon>
        <taxon>Actinomycetota</taxon>
        <taxon>Actinomycetes</taxon>
        <taxon>Micrococcales</taxon>
        <taxon>Bogoriellaceae</taxon>
        <taxon>Georgenia</taxon>
    </lineage>
</organism>
<feature type="transmembrane region" description="Helical" evidence="7">
    <location>
        <begin position="405"/>
        <end position="423"/>
    </location>
</feature>
<dbReference type="EMBL" id="JARACI010001177">
    <property type="protein sequence ID" value="MDD9207973.1"/>
    <property type="molecule type" value="Genomic_DNA"/>
</dbReference>
<comment type="subcellular location">
    <subcellularLocation>
        <location evidence="1">Cell membrane</location>
        <topology evidence="1">Multi-pass membrane protein</topology>
    </subcellularLocation>
</comment>
<dbReference type="Proteomes" id="UP001165561">
    <property type="component" value="Unassembled WGS sequence"/>
</dbReference>
<keyword evidence="3 7" id="KW-0812">Transmembrane</keyword>
<keyword evidence="5 7" id="KW-0472">Membrane</keyword>
<feature type="domain" description="ABC3 transporter permease C-terminal" evidence="8">
    <location>
        <begin position="266"/>
        <end position="387"/>
    </location>
</feature>
<keyword evidence="4 7" id="KW-1133">Transmembrane helix</keyword>
<evidence type="ECO:0000313" key="10">
    <source>
        <dbReference type="Proteomes" id="UP001165561"/>
    </source>
</evidence>
<evidence type="ECO:0000259" key="8">
    <source>
        <dbReference type="Pfam" id="PF02687"/>
    </source>
</evidence>
<dbReference type="PANTHER" id="PTHR30572">
    <property type="entry name" value="MEMBRANE COMPONENT OF TRANSPORTER-RELATED"/>
    <property type="match status" value="1"/>
</dbReference>
<evidence type="ECO:0000256" key="4">
    <source>
        <dbReference type="ARBA" id="ARBA00022989"/>
    </source>
</evidence>
<feature type="transmembrane region" description="Helical" evidence="7">
    <location>
        <begin position="429"/>
        <end position="451"/>
    </location>
</feature>
<protein>
    <submittedName>
        <fullName evidence="9">FtsX-like permease family protein</fullName>
    </submittedName>
</protein>
<feature type="transmembrane region" description="Helical" evidence="7">
    <location>
        <begin position="799"/>
        <end position="820"/>
    </location>
</feature>
<sequence>MWHLTLAHIRTHTSRFALTLLAVVLGVSFVAGALVLADTSERLFEDEFRTANAGVDLTVRDAAAFDSAMGVAVERDPLPLTLLDEIRAVDGVVDARPAASGQGLLEADGEAIVPAGPSLLASWAPEPFGAFTVREGREPRAAGEVVLDVATATAHGITLGQEVTVRSETTATLTVVGLAGFGAEDGLTDTTVALVTLPAAQALLDLEGVSEIQAVAADGVTPTELQRRVGAAIGTGYDVATSQDTVEAGAAAAASRVGMVQVMMYVMAGAALVVGGFLIANTFAIVVSQRSRELALLRAAGATARQLRRSVLGEALVIGVVGALLGTGLGVAASAGLRSLVGVFGVSLPDGGTVLTVRTLAVSVGIGVVVTVLAALGPARRAARVSPVAAMREPSGPVPTSRARLAAGVLAGGAGVVALAWTLRVGAPVAVVSLGALGVLAALTLLGPVLAPALARAVGRPLTGVTGRLARESAARAPRRTAATAMALSIGLTLVVFVSVLSTSVRGFTGDAYAEVVTADYVLESARAEMLGGLDPHVHHDVADLPEVAAASRLRFGHWRDDGATNALTAVEPDTLGEVADVTMVAGSVSDLAGGGVAVTERVATERGLAVGDTLPMTFARTGDQELEVVGIVADSDAQALSTEFLLSMDTYATHFTEDVDAAVLVALADGVGAEAGRAALDEALQPYPTVSLNDQAAAAAARTASLDQMFGLVTVLLLLAVGIAVLGITNTLALSIVERTREIGLLRAIGMTRRQVRWMVRGEAVLVAVLALVVGVGLGVGVGAAAVASLGGEVDAPVIWPVGQLLAIVALTTLAGLLAGMLPARRAARLDVLAAVASR</sequence>
<accession>A0ABT5U244</accession>
<comment type="similarity">
    <text evidence="6">Belongs to the ABC-4 integral membrane protein family.</text>
</comment>
<feature type="transmembrane region" description="Helical" evidence="7">
    <location>
        <begin position="710"/>
        <end position="738"/>
    </location>
</feature>
<dbReference type="InterPro" id="IPR050250">
    <property type="entry name" value="Macrolide_Exporter_MacB"/>
</dbReference>
<evidence type="ECO:0000256" key="1">
    <source>
        <dbReference type="ARBA" id="ARBA00004651"/>
    </source>
</evidence>
<feature type="transmembrane region" description="Helical" evidence="7">
    <location>
        <begin position="315"/>
        <end position="335"/>
    </location>
</feature>
<keyword evidence="10" id="KW-1185">Reference proteome</keyword>
<dbReference type="Pfam" id="PF02687">
    <property type="entry name" value="FtsX"/>
    <property type="match status" value="2"/>
</dbReference>
<evidence type="ECO:0000256" key="6">
    <source>
        <dbReference type="ARBA" id="ARBA00038076"/>
    </source>
</evidence>
<feature type="transmembrane region" description="Helical" evidence="7">
    <location>
        <begin position="759"/>
        <end position="787"/>
    </location>
</feature>
<gene>
    <name evidence="9" type="ORF">PU560_16095</name>
</gene>
<feature type="domain" description="ABC3 transporter permease C-terminal" evidence="8">
    <location>
        <begin position="716"/>
        <end position="832"/>
    </location>
</feature>
<comment type="caution">
    <text evidence="9">The sequence shown here is derived from an EMBL/GenBank/DDBJ whole genome shotgun (WGS) entry which is preliminary data.</text>
</comment>
<name>A0ABT5U244_9MICO</name>
<dbReference type="InterPro" id="IPR003838">
    <property type="entry name" value="ABC3_permease_C"/>
</dbReference>
<feature type="transmembrane region" description="Helical" evidence="7">
    <location>
        <begin position="481"/>
        <end position="501"/>
    </location>
</feature>
<feature type="transmembrane region" description="Helical" evidence="7">
    <location>
        <begin position="262"/>
        <end position="288"/>
    </location>
</feature>
<evidence type="ECO:0000256" key="2">
    <source>
        <dbReference type="ARBA" id="ARBA00022475"/>
    </source>
</evidence>
<evidence type="ECO:0000256" key="3">
    <source>
        <dbReference type="ARBA" id="ARBA00022692"/>
    </source>
</evidence>
<proteinExistence type="inferred from homology"/>